<dbReference type="Pfam" id="PF14602">
    <property type="entry name" value="Hexapep_2"/>
    <property type="match status" value="1"/>
</dbReference>
<dbReference type="InterPro" id="IPR011004">
    <property type="entry name" value="Trimer_LpxA-like_sf"/>
</dbReference>
<dbReference type="Proteomes" id="UP000186156">
    <property type="component" value="Unassembled WGS sequence"/>
</dbReference>
<reference evidence="4" key="1">
    <citation type="submission" date="2017-01" db="EMBL/GenBank/DDBJ databases">
        <authorList>
            <person name="Varghese N."/>
            <person name="Submissions S."/>
        </authorList>
    </citation>
    <scope>NUCLEOTIDE SEQUENCE [LARGE SCALE GENOMIC DNA]</scope>
    <source>
        <strain evidence="4">DSM 16176</strain>
    </source>
</reference>
<dbReference type="SUPFAM" id="SSF51161">
    <property type="entry name" value="Trimeric LpxA-like enzymes"/>
    <property type="match status" value="1"/>
</dbReference>
<dbReference type="AlphaFoldDB" id="A0A1N7PV36"/>
<dbReference type="OrthoDB" id="9782926at2"/>
<keyword evidence="2" id="KW-0677">Repeat</keyword>
<keyword evidence="4" id="KW-1185">Reference proteome</keyword>
<dbReference type="PANTHER" id="PTHR43300">
    <property type="entry name" value="ACETYLTRANSFERASE"/>
    <property type="match status" value="1"/>
</dbReference>
<dbReference type="InterPro" id="IPR001451">
    <property type="entry name" value="Hexapep"/>
</dbReference>
<evidence type="ECO:0000313" key="4">
    <source>
        <dbReference type="Proteomes" id="UP000186156"/>
    </source>
</evidence>
<dbReference type="InterPro" id="IPR018357">
    <property type="entry name" value="Hexapep_transf_CS"/>
</dbReference>
<name>A0A1N7PV36_9BACL</name>
<protein>
    <submittedName>
        <fullName evidence="3">Transferase hexapeptide (Six repeat-containing protein)</fullName>
    </submittedName>
</protein>
<dbReference type="STRING" id="252246.SAMN05421799_1194"/>
<gene>
    <name evidence="3" type="ORF">SAMN05421799_1194</name>
</gene>
<dbReference type="PROSITE" id="PS00101">
    <property type="entry name" value="HEXAPEP_TRANSFERASES"/>
    <property type="match status" value="1"/>
</dbReference>
<dbReference type="Pfam" id="PF00132">
    <property type="entry name" value="Hexapep"/>
    <property type="match status" value="1"/>
</dbReference>
<dbReference type="Gene3D" id="2.160.10.10">
    <property type="entry name" value="Hexapeptide repeat proteins"/>
    <property type="match status" value="3"/>
</dbReference>
<dbReference type="GO" id="GO:0016740">
    <property type="term" value="F:transferase activity"/>
    <property type="evidence" value="ECO:0007669"/>
    <property type="project" value="UniProtKB-KW"/>
</dbReference>
<evidence type="ECO:0000313" key="3">
    <source>
        <dbReference type="EMBL" id="SIT14513.1"/>
    </source>
</evidence>
<keyword evidence="1 3" id="KW-0808">Transferase</keyword>
<accession>A0A1N7PV36</accession>
<evidence type="ECO:0000256" key="1">
    <source>
        <dbReference type="ARBA" id="ARBA00022679"/>
    </source>
</evidence>
<sequence>MSLRVMKGKNVIIQDNVTFLFEDDSQGKDVSIGDNTIIRSGVIIYEGASIGNNVHIGHGCIIRSGVRIGDNTVLSHHVVVERNTCIGKWVRISALTHITGGVVVEDSVFIGAGVITVNDKRMVWKHRTLSPELAPPIFRIGARIGSGTVILPGVCVGEFAVVGSGSVVTKDVAPRTCMWGNPAIYRYSVSGELLIPNGSNSPDEGGKRSEM</sequence>
<evidence type="ECO:0000256" key="2">
    <source>
        <dbReference type="ARBA" id="ARBA00022737"/>
    </source>
</evidence>
<dbReference type="RefSeq" id="WP_076349289.1">
    <property type="nucleotide sequence ID" value="NZ_FTOO01000019.1"/>
</dbReference>
<dbReference type="EMBL" id="FTOO01000019">
    <property type="protein sequence ID" value="SIT14513.1"/>
    <property type="molecule type" value="Genomic_DNA"/>
</dbReference>
<dbReference type="InterPro" id="IPR050179">
    <property type="entry name" value="Trans_hexapeptide_repeat"/>
</dbReference>
<organism evidence="3 4">
    <name type="scientific">Alicyclobacillus vulcanalis</name>
    <dbReference type="NCBI Taxonomy" id="252246"/>
    <lineage>
        <taxon>Bacteria</taxon>
        <taxon>Bacillati</taxon>
        <taxon>Bacillota</taxon>
        <taxon>Bacilli</taxon>
        <taxon>Bacillales</taxon>
        <taxon>Alicyclobacillaceae</taxon>
        <taxon>Alicyclobacillus</taxon>
    </lineage>
</organism>
<proteinExistence type="predicted"/>